<dbReference type="InterPro" id="IPR050300">
    <property type="entry name" value="GDXG_lipolytic_enzyme"/>
</dbReference>
<name>A0A841R742_9SPIO</name>
<keyword evidence="1" id="KW-0378">Hydrolase</keyword>
<dbReference type="Proteomes" id="UP000587760">
    <property type="component" value="Unassembled WGS sequence"/>
</dbReference>
<evidence type="ECO:0000256" key="1">
    <source>
        <dbReference type="ARBA" id="ARBA00022801"/>
    </source>
</evidence>
<evidence type="ECO:0000259" key="2">
    <source>
        <dbReference type="Pfam" id="PF07859"/>
    </source>
</evidence>
<dbReference type="GO" id="GO:0016787">
    <property type="term" value="F:hydrolase activity"/>
    <property type="evidence" value="ECO:0007669"/>
    <property type="project" value="UniProtKB-KW"/>
</dbReference>
<dbReference type="InterPro" id="IPR029058">
    <property type="entry name" value="AB_hydrolase_fold"/>
</dbReference>
<proteinExistence type="predicted"/>
<dbReference type="EMBL" id="JACHGJ010000002">
    <property type="protein sequence ID" value="MBB6479656.1"/>
    <property type="molecule type" value="Genomic_DNA"/>
</dbReference>
<dbReference type="InterPro" id="IPR013094">
    <property type="entry name" value="AB_hydrolase_3"/>
</dbReference>
<keyword evidence="4" id="KW-1185">Reference proteome</keyword>
<dbReference type="PANTHER" id="PTHR48081">
    <property type="entry name" value="AB HYDROLASE SUPERFAMILY PROTEIN C4A8.06C"/>
    <property type="match status" value="1"/>
</dbReference>
<comment type="caution">
    <text evidence="3">The sequence shown here is derived from an EMBL/GenBank/DDBJ whole genome shotgun (WGS) entry which is preliminary data.</text>
</comment>
<dbReference type="AlphaFoldDB" id="A0A841R742"/>
<evidence type="ECO:0000313" key="4">
    <source>
        <dbReference type="Proteomes" id="UP000587760"/>
    </source>
</evidence>
<dbReference type="PANTHER" id="PTHR48081:SF8">
    <property type="entry name" value="ALPHA_BETA HYDROLASE FOLD-3 DOMAIN-CONTAINING PROTEIN-RELATED"/>
    <property type="match status" value="1"/>
</dbReference>
<sequence>MKHQTTSFQSRMINKSLKKMIHGLFSDGLKLEKLRKDDFPEPGPLARKRCHIEKIETEEFSGHWIYPKKKDYGKTILYCHGGAYVSGPSLLHWRVLSHIALSGNYRILMINYPKAPEHPYPAALNAVYSAYRHLLENTVSDDIILMGDSAGGGLALALSMKLRDDNQSLPSRQILLSPWLNLAMDNEDTPKQSELDNMLALPGLADAAGFYRGKEDPRHPYISPLFGSLEGLPPTLLMIGTLDLLLPDCRDFRSKAEAASLDLTYEEWDDMFHVWMLNIPYIPEASEAVSRILDWLN</sequence>
<feature type="domain" description="Alpha/beta hydrolase fold-3" evidence="2">
    <location>
        <begin position="76"/>
        <end position="276"/>
    </location>
</feature>
<dbReference type="RefSeq" id="WP_184745084.1">
    <property type="nucleotide sequence ID" value="NZ_JACHGJ010000002.1"/>
</dbReference>
<gene>
    <name evidence="3" type="ORF">HNR50_001314</name>
</gene>
<protein>
    <submittedName>
        <fullName evidence="3">Acetyl esterase/lipase</fullName>
    </submittedName>
</protein>
<reference evidence="3 4" key="1">
    <citation type="submission" date="2020-08" db="EMBL/GenBank/DDBJ databases">
        <title>Genomic Encyclopedia of Type Strains, Phase IV (KMG-IV): sequencing the most valuable type-strain genomes for metagenomic binning, comparative biology and taxonomic classification.</title>
        <authorList>
            <person name="Goeker M."/>
        </authorList>
    </citation>
    <scope>NUCLEOTIDE SEQUENCE [LARGE SCALE GENOMIC DNA]</scope>
    <source>
        <strain evidence="3 4">DSM 2461</strain>
    </source>
</reference>
<dbReference type="Pfam" id="PF07859">
    <property type="entry name" value="Abhydrolase_3"/>
    <property type="match status" value="1"/>
</dbReference>
<dbReference type="Gene3D" id="3.40.50.1820">
    <property type="entry name" value="alpha/beta hydrolase"/>
    <property type="match status" value="1"/>
</dbReference>
<organism evidence="3 4">
    <name type="scientific">Spirochaeta isovalerica</name>
    <dbReference type="NCBI Taxonomy" id="150"/>
    <lineage>
        <taxon>Bacteria</taxon>
        <taxon>Pseudomonadati</taxon>
        <taxon>Spirochaetota</taxon>
        <taxon>Spirochaetia</taxon>
        <taxon>Spirochaetales</taxon>
        <taxon>Spirochaetaceae</taxon>
        <taxon>Spirochaeta</taxon>
    </lineage>
</organism>
<dbReference type="SUPFAM" id="SSF53474">
    <property type="entry name" value="alpha/beta-Hydrolases"/>
    <property type="match status" value="1"/>
</dbReference>
<evidence type="ECO:0000313" key="3">
    <source>
        <dbReference type="EMBL" id="MBB6479656.1"/>
    </source>
</evidence>
<accession>A0A841R742</accession>